<feature type="transmembrane region" description="Helical" evidence="1">
    <location>
        <begin position="54"/>
        <end position="76"/>
    </location>
</feature>
<accession>A0A813KZ94</accession>
<keyword evidence="1" id="KW-0472">Membrane</keyword>
<dbReference type="InterPro" id="IPR036627">
    <property type="entry name" value="CobW-likC_sf"/>
</dbReference>
<feature type="non-terminal residue" evidence="3">
    <location>
        <position position="1"/>
    </location>
</feature>
<evidence type="ECO:0000259" key="2">
    <source>
        <dbReference type="Pfam" id="PF02492"/>
    </source>
</evidence>
<dbReference type="CDD" id="cd03112">
    <property type="entry name" value="CobW-like"/>
    <property type="match status" value="1"/>
</dbReference>
<dbReference type="InterPro" id="IPR003495">
    <property type="entry name" value="CobW/HypB/UreG_nucleotide-bd"/>
</dbReference>
<dbReference type="EMBL" id="CAJNNW010033530">
    <property type="protein sequence ID" value="CAE8719371.1"/>
    <property type="molecule type" value="Genomic_DNA"/>
</dbReference>
<evidence type="ECO:0000313" key="4">
    <source>
        <dbReference type="Proteomes" id="UP000626109"/>
    </source>
</evidence>
<dbReference type="Proteomes" id="UP000626109">
    <property type="component" value="Unassembled WGS sequence"/>
</dbReference>
<dbReference type="Gene3D" id="3.40.50.300">
    <property type="entry name" value="P-loop containing nucleotide triphosphate hydrolases"/>
    <property type="match status" value="1"/>
</dbReference>
<keyword evidence="1" id="KW-1133">Transmembrane helix</keyword>
<keyword evidence="1" id="KW-0812">Transmembrane</keyword>
<organism evidence="3 4">
    <name type="scientific">Polarella glacialis</name>
    <name type="common">Dinoflagellate</name>
    <dbReference type="NCBI Taxonomy" id="89957"/>
    <lineage>
        <taxon>Eukaryota</taxon>
        <taxon>Sar</taxon>
        <taxon>Alveolata</taxon>
        <taxon>Dinophyceae</taxon>
        <taxon>Suessiales</taxon>
        <taxon>Suessiaceae</taxon>
        <taxon>Polarella</taxon>
    </lineage>
</organism>
<name>A0A813KZ94_POLGL</name>
<evidence type="ECO:0000313" key="3">
    <source>
        <dbReference type="EMBL" id="CAE8719371.1"/>
    </source>
</evidence>
<evidence type="ECO:0000256" key="1">
    <source>
        <dbReference type="SAM" id="Phobius"/>
    </source>
</evidence>
<dbReference type="InterPro" id="IPR027417">
    <property type="entry name" value="P-loop_NTPase"/>
</dbReference>
<dbReference type="SUPFAM" id="SSF52540">
    <property type="entry name" value="P-loop containing nucleoside triphosphate hydrolases"/>
    <property type="match status" value="1"/>
</dbReference>
<protein>
    <recommendedName>
        <fullName evidence="2">CobW/HypB/UreG nucleotide-binding domain-containing protein</fullName>
    </recommendedName>
</protein>
<feature type="non-terminal residue" evidence="3">
    <location>
        <position position="448"/>
    </location>
</feature>
<feature type="domain" description="CobW/HypB/UreG nucleotide-binding" evidence="2">
    <location>
        <begin position="134"/>
        <end position="333"/>
    </location>
</feature>
<dbReference type="InterPro" id="IPR051316">
    <property type="entry name" value="Zinc-reg_GTPase_activator"/>
</dbReference>
<sequence length="448" mass="47822">VAAVTTSWVLQLALFCTAVVFAVHKTKKEPTDASRLTLALWGLQFRPLSASKKALLAIVGCVGLLALVGHAALFLGPFASSAVVAVVSVSLKNAGILPSFRSLLRRGLWRLKANPKAEEEPSLAPGQPGASPLPVWILTGFLGSGKTTLVNRLVRRELGSEHGQLLVIENEVGDTSMDAELIIQASGSAENVLLLGDGCACCRVRGDFCDLLRDEVLGRRVPQGGLAGVIIECSGLADPRAVVQTFLLDEDLKQRLELREVIAVVDAAHVGRHLLQDHGSSSQQARLRRLVEEQIAFASLVILNKVDRVQDPRQIAEEVLPAIRAVNAMAAVVESTYCDVDVSFVLSQSSPSPSTGASGPHSHKSWLRSGAWSPSRALVEIDRVHLAVSSEASAAPEESESTSAAQAVRCVSLRVDGELDLDAFNRWVLRSLSDFDILRAKGVLAARG</sequence>
<reference evidence="3" key="1">
    <citation type="submission" date="2021-02" db="EMBL/GenBank/DDBJ databases">
        <authorList>
            <person name="Dougan E. K."/>
            <person name="Rhodes N."/>
            <person name="Thang M."/>
            <person name="Chan C."/>
        </authorList>
    </citation>
    <scope>NUCLEOTIDE SEQUENCE</scope>
</reference>
<proteinExistence type="predicted"/>
<comment type="caution">
    <text evidence="3">The sequence shown here is derived from an EMBL/GenBank/DDBJ whole genome shotgun (WGS) entry which is preliminary data.</text>
</comment>
<gene>
    <name evidence="3" type="ORF">PGLA2088_LOCUS40611</name>
</gene>
<dbReference type="PANTHER" id="PTHR13748:SF62">
    <property type="entry name" value="COBW DOMAIN-CONTAINING PROTEIN"/>
    <property type="match status" value="1"/>
</dbReference>
<dbReference type="PANTHER" id="PTHR13748">
    <property type="entry name" value="COBW-RELATED"/>
    <property type="match status" value="1"/>
</dbReference>
<dbReference type="Pfam" id="PF02492">
    <property type="entry name" value="cobW"/>
    <property type="match status" value="1"/>
</dbReference>
<dbReference type="Gene3D" id="3.30.1220.10">
    <property type="entry name" value="CobW-like, C-terminal domain"/>
    <property type="match status" value="1"/>
</dbReference>
<feature type="transmembrane region" description="Helical" evidence="1">
    <location>
        <begin position="6"/>
        <end position="23"/>
    </location>
</feature>
<dbReference type="GO" id="GO:0005737">
    <property type="term" value="C:cytoplasm"/>
    <property type="evidence" value="ECO:0007669"/>
    <property type="project" value="TreeGrafter"/>
</dbReference>
<dbReference type="AlphaFoldDB" id="A0A813KZ94"/>